<dbReference type="Pfam" id="PF08031">
    <property type="entry name" value="BBE"/>
    <property type="match status" value="1"/>
</dbReference>
<dbReference type="SUPFAM" id="SSF56176">
    <property type="entry name" value="FAD-binding/transporter-associated domain-like"/>
    <property type="match status" value="1"/>
</dbReference>
<keyword evidence="6" id="KW-1185">Reference proteome</keyword>
<feature type="domain" description="FAD-binding PCMH-type" evidence="4">
    <location>
        <begin position="164"/>
        <end position="344"/>
    </location>
</feature>
<evidence type="ECO:0000313" key="5">
    <source>
        <dbReference type="EMBL" id="KAF2645835.1"/>
    </source>
</evidence>
<reference evidence="5" key="1">
    <citation type="journal article" date="2020" name="Stud. Mycol.">
        <title>101 Dothideomycetes genomes: a test case for predicting lifestyles and emergence of pathogens.</title>
        <authorList>
            <person name="Haridas S."/>
            <person name="Albert R."/>
            <person name="Binder M."/>
            <person name="Bloem J."/>
            <person name="Labutti K."/>
            <person name="Salamov A."/>
            <person name="Andreopoulos B."/>
            <person name="Baker S."/>
            <person name="Barry K."/>
            <person name="Bills G."/>
            <person name="Bluhm B."/>
            <person name="Cannon C."/>
            <person name="Castanera R."/>
            <person name="Culley D."/>
            <person name="Daum C."/>
            <person name="Ezra D."/>
            <person name="Gonzalez J."/>
            <person name="Henrissat B."/>
            <person name="Kuo A."/>
            <person name="Liang C."/>
            <person name="Lipzen A."/>
            <person name="Lutzoni F."/>
            <person name="Magnuson J."/>
            <person name="Mondo S."/>
            <person name="Nolan M."/>
            <person name="Ohm R."/>
            <person name="Pangilinan J."/>
            <person name="Park H.-J."/>
            <person name="Ramirez L."/>
            <person name="Alfaro M."/>
            <person name="Sun H."/>
            <person name="Tritt A."/>
            <person name="Yoshinaga Y."/>
            <person name="Zwiers L.-H."/>
            <person name="Turgeon B."/>
            <person name="Goodwin S."/>
            <person name="Spatafora J."/>
            <person name="Crous P."/>
            <person name="Grigoriev I."/>
        </authorList>
    </citation>
    <scope>NUCLEOTIDE SEQUENCE</scope>
    <source>
        <strain evidence="5">CBS 473.64</strain>
    </source>
</reference>
<evidence type="ECO:0000256" key="2">
    <source>
        <dbReference type="ARBA" id="ARBA00023002"/>
    </source>
</evidence>
<name>A0A6A6SD71_9PLEO</name>
<evidence type="ECO:0000313" key="6">
    <source>
        <dbReference type="Proteomes" id="UP000799753"/>
    </source>
</evidence>
<dbReference type="InterPro" id="IPR016169">
    <property type="entry name" value="FAD-bd_PCMH_sub2"/>
</dbReference>
<evidence type="ECO:0000256" key="3">
    <source>
        <dbReference type="SAM" id="MobiDB-lite"/>
    </source>
</evidence>
<gene>
    <name evidence="5" type="ORF">P280DRAFT_417982</name>
</gene>
<dbReference type="InterPro" id="IPR012951">
    <property type="entry name" value="BBE"/>
</dbReference>
<dbReference type="OrthoDB" id="9983560at2759"/>
<dbReference type="InterPro" id="IPR006094">
    <property type="entry name" value="Oxid_FAD_bind_N"/>
</dbReference>
<proteinExistence type="inferred from homology"/>
<comment type="similarity">
    <text evidence="1">Belongs to the oxygen-dependent FAD-linked oxidoreductase family.</text>
</comment>
<dbReference type="EMBL" id="MU006777">
    <property type="protein sequence ID" value="KAF2645835.1"/>
    <property type="molecule type" value="Genomic_DNA"/>
</dbReference>
<dbReference type="GO" id="GO:0071949">
    <property type="term" value="F:FAD binding"/>
    <property type="evidence" value="ECO:0007669"/>
    <property type="project" value="InterPro"/>
</dbReference>
<evidence type="ECO:0000256" key="1">
    <source>
        <dbReference type="ARBA" id="ARBA00005466"/>
    </source>
</evidence>
<keyword evidence="2" id="KW-0560">Oxidoreductase</keyword>
<organism evidence="5 6">
    <name type="scientific">Massarina eburnea CBS 473.64</name>
    <dbReference type="NCBI Taxonomy" id="1395130"/>
    <lineage>
        <taxon>Eukaryota</taxon>
        <taxon>Fungi</taxon>
        <taxon>Dikarya</taxon>
        <taxon>Ascomycota</taxon>
        <taxon>Pezizomycotina</taxon>
        <taxon>Dothideomycetes</taxon>
        <taxon>Pleosporomycetidae</taxon>
        <taxon>Pleosporales</taxon>
        <taxon>Massarineae</taxon>
        <taxon>Massarinaceae</taxon>
        <taxon>Massarina</taxon>
    </lineage>
</organism>
<dbReference type="PANTHER" id="PTHR13878">
    <property type="entry name" value="GULONOLACTONE OXIDASE"/>
    <property type="match status" value="1"/>
</dbReference>
<dbReference type="Proteomes" id="UP000799753">
    <property type="component" value="Unassembled WGS sequence"/>
</dbReference>
<protein>
    <submittedName>
        <fullName evidence="5">FAD/FMN-containing isoamyl alcohol oxidase-like protein MreA</fullName>
    </submittedName>
</protein>
<dbReference type="AlphaFoldDB" id="A0A6A6SD71"/>
<dbReference type="Pfam" id="PF01565">
    <property type="entry name" value="FAD_binding_4"/>
    <property type="match status" value="1"/>
</dbReference>
<evidence type="ECO:0000259" key="4">
    <source>
        <dbReference type="PROSITE" id="PS51387"/>
    </source>
</evidence>
<accession>A0A6A6SD71</accession>
<dbReference type="InterPro" id="IPR016166">
    <property type="entry name" value="FAD-bd_PCMH"/>
</dbReference>
<dbReference type="InterPro" id="IPR050432">
    <property type="entry name" value="FAD-linked_Oxidoreductases_BP"/>
</dbReference>
<dbReference type="InterPro" id="IPR036318">
    <property type="entry name" value="FAD-bd_PCMH-like_sf"/>
</dbReference>
<dbReference type="GO" id="GO:0016491">
    <property type="term" value="F:oxidoreductase activity"/>
    <property type="evidence" value="ECO:0007669"/>
    <property type="project" value="UniProtKB-KW"/>
</dbReference>
<dbReference type="PANTHER" id="PTHR13878:SF91">
    <property type="entry name" value="FAD BINDING DOMAIN PROTEIN (AFU_ORTHOLOGUE AFUA_6G12070)-RELATED"/>
    <property type="match status" value="1"/>
</dbReference>
<sequence length="635" mass="69819">MAPIDFVSAISAAIVLFARAITADLTVSTPPLFQYETRQLTDAIVASLPIADQKLFGFDDGAVNSTLFRRSGECKVFPGDEDWPSEETWDRFDELIDGVLIPTIPLAASCYKSWGVYDAVKCAAIMDDFRNPYLHEADPTSNMWPIFQGKTCLAFDRPNGTCTLGSYPSYAVNISTVADIQLALNFARNANIRLVIKNTGHDYLGKSLGAGALSIWTHNLKNIDFIENYKSDSGYEGPVMKLAAGVTVREVYLVAEDHDVTVVGGICESVGYAGGYIAGGGHTPMSGYYGMAADNVEALEVVTADGRFITASNSSNPDLYWALRGGGGGTYGVVTSIIVRAHPKMPIVTSLINFASGGNISNEVFYEGVRKYYEMMIPFTDAHTYSYFWIWANDNGTFSFQMTPLFAPNHTIESFNELMKPWFDRLSELGIPFTAETTRYESFYPAYNNNWGNDTVAGLNAIPGNRLFPRGRWEDPVKFEATFGAIKAHSLRGKTIGGYHQAPANRMNVDNAVSSAFRHVINFLIGAALVDGAENATSEQMTEAVDVLTNEVLGPWRAVSPESEFGGSYLNEGNVMEPNWQESFYGIQYPKLLQLKKKWDPKSVFYGPTAVGSEEWEVQDGDQGTQTQNGRLCRV</sequence>
<feature type="region of interest" description="Disordered" evidence="3">
    <location>
        <begin position="616"/>
        <end position="635"/>
    </location>
</feature>
<dbReference type="PROSITE" id="PS51387">
    <property type="entry name" value="FAD_PCMH"/>
    <property type="match status" value="1"/>
</dbReference>
<dbReference type="Gene3D" id="3.30.465.10">
    <property type="match status" value="2"/>
</dbReference>